<name>A0A401SNU4_CHIPU</name>
<feature type="domain" description="RGS" evidence="8">
    <location>
        <begin position="6"/>
        <end position="117"/>
    </location>
</feature>
<dbReference type="FunFam" id="1.10.167.10:FF:000001">
    <property type="entry name" value="Putative regulator of g-protein signaling 12"/>
    <property type="match status" value="1"/>
</dbReference>
<dbReference type="PRINTS" id="PR01301">
    <property type="entry name" value="RGSPROTEIN"/>
</dbReference>
<dbReference type="InterPro" id="IPR036305">
    <property type="entry name" value="RGS_sf"/>
</dbReference>
<comment type="caution">
    <text evidence="9">The sequence shown here is derived from an EMBL/GenBank/DDBJ whole genome shotgun (WGS) entry which is preliminary data.</text>
</comment>
<protein>
    <recommendedName>
        <fullName evidence="3">Regulator of G-protein signaling 1</fullName>
    </recommendedName>
</protein>
<keyword evidence="4" id="KW-0343">GTPase activation</keyword>
<accession>A0A401SNU4</accession>
<evidence type="ECO:0000259" key="8">
    <source>
        <dbReference type="PROSITE" id="PS50132"/>
    </source>
</evidence>
<evidence type="ECO:0000256" key="5">
    <source>
        <dbReference type="ARBA" id="ARBA00022475"/>
    </source>
</evidence>
<dbReference type="SUPFAM" id="SSF48097">
    <property type="entry name" value="Regulator of G-protein signaling, RGS"/>
    <property type="match status" value="1"/>
</dbReference>
<evidence type="ECO:0000313" key="9">
    <source>
        <dbReference type="EMBL" id="GCC32060.1"/>
    </source>
</evidence>
<evidence type="ECO:0000256" key="1">
    <source>
        <dbReference type="ARBA" id="ARBA00004413"/>
    </source>
</evidence>
<dbReference type="InterPro" id="IPR044926">
    <property type="entry name" value="RGS_subdomain_2"/>
</dbReference>
<keyword evidence="7" id="KW-0472">Membrane</keyword>
<dbReference type="SMART" id="SM00315">
    <property type="entry name" value="RGS"/>
    <property type="match status" value="1"/>
</dbReference>
<evidence type="ECO:0000256" key="2">
    <source>
        <dbReference type="ARBA" id="ARBA00004514"/>
    </source>
</evidence>
<dbReference type="PANTHER" id="PTHR10845:SF34">
    <property type="entry name" value="REGULATOR OF G-PROTEIN SIGNALING 1"/>
    <property type="match status" value="1"/>
</dbReference>
<evidence type="ECO:0000256" key="6">
    <source>
        <dbReference type="ARBA" id="ARBA00022490"/>
    </source>
</evidence>
<dbReference type="OMA" id="GRFCCFL"/>
<dbReference type="Pfam" id="PF00615">
    <property type="entry name" value="RGS"/>
    <property type="match status" value="1"/>
</dbReference>
<evidence type="ECO:0000256" key="4">
    <source>
        <dbReference type="ARBA" id="ARBA00022468"/>
    </source>
</evidence>
<dbReference type="PROSITE" id="PS50132">
    <property type="entry name" value="RGS"/>
    <property type="match status" value="1"/>
</dbReference>
<dbReference type="EMBL" id="BEZZ01000410">
    <property type="protein sequence ID" value="GCC32060.1"/>
    <property type="molecule type" value="Genomic_DNA"/>
</dbReference>
<gene>
    <name evidence="9" type="ORF">chiPu_0010520</name>
</gene>
<dbReference type="GO" id="GO:0005886">
    <property type="term" value="C:plasma membrane"/>
    <property type="evidence" value="ECO:0007669"/>
    <property type="project" value="UniProtKB-SubCell"/>
</dbReference>
<dbReference type="GO" id="GO:0005096">
    <property type="term" value="F:GTPase activator activity"/>
    <property type="evidence" value="ECO:0007669"/>
    <property type="project" value="UniProtKB-KW"/>
</dbReference>
<proteinExistence type="predicted"/>
<sequence>MKVNHFNDETGQVAFRNFLTKEYSEENIDFWLACEDYKKIKCPTKLACEAKKIYTKFIKVEAPEEINIDFTTRENIAKSINEPTPSSFDLAQKLIYSLMAKDCYPRFLRSNNYLELVTNAEKSQQK</sequence>
<dbReference type="Proteomes" id="UP000287033">
    <property type="component" value="Unassembled WGS sequence"/>
</dbReference>
<dbReference type="STRING" id="137246.A0A401SNU4"/>
<dbReference type="Gene3D" id="1.10.196.10">
    <property type="match status" value="1"/>
</dbReference>
<keyword evidence="6" id="KW-0963">Cytoplasm</keyword>
<evidence type="ECO:0000256" key="3">
    <source>
        <dbReference type="ARBA" id="ARBA00020118"/>
    </source>
</evidence>
<keyword evidence="5" id="KW-1003">Cell membrane</keyword>
<dbReference type="Gene3D" id="1.10.167.10">
    <property type="entry name" value="Regulator of G-protein Signalling 4, domain 2"/>
    <property type="match status" value="1"/>
</dbReference>
<dbReference type="InterPro" id="IPR024066">
    <property type="entry name" value="RGS_subdom1/3"/>
</dbReference>
<dbReference type="PANTHER" id="PTHR10845">
    <property type="entry name" value="REGULATOR OF G PROTEIN SIGNALING"/>
    <property type="match status" value="1"/>
</dbReference>
<dbReference type="GO" id="GO:0005829">
    <property type="term" value="C:cytosol"/>
    <property type="evidence" value="ECO:0007669"/>
    <property type="project" value="UniProtKB-SubCell"/>
</dbReference>
<dbReference type="AlphaFoldDB" id="A0A401SNU4"/>
<dbReference type="OrthoDB" id="196547at2759"/>
<keyword evidence="10" id="KW-1185">Reference proteome</keyword>
<reference evidence="9 10" key="1">
    <citation type="journal article" date="2018" name="Nat. Ecol. Evol.">
        <title>Shark genomes provide insights into elasmobranch evolution and the origin of vertebrates.</title>
        <authorList>
            <person name="Hara Y"/>
            <person name="Yamaguchi K"/>
            <person name="Onimaru K"/>
            <person name="Kadota M"/>
            <person name="Koyanagi M"/>
            <person name="Keeley SD"/>
            <person name="Tatsumi K"/>
            <person name="Tanaka K"/>
            <person name="Motone F"/>
            <person name="Kageyama Y"/>
            <person name="Nozu R"/>
            <person name="Adachi N"/>
            <person name="Nishimura O"/>
            <person name="Nakagawa R"/>
            <person name="Tanegashima C"/>
            <person name="Kiyatake I"/>
            <person name="Matsumoto R"/>
            <person name="Murakumo K"/>
            <person name="Nishida K"/>
            <person name="Terakita A"/>
            <person name="Kuratani S"/>
            <person name="Sato K"/>
            <person name="Hyodo S Kuraku.S."/>
        </authorList>
    </citation>
    <scope>NUCLEOTIDE SEQUENCE [LARGE SCALE GENOMIC DNA]</scope>
</reference>
<evidence type="ECO:0000313" key="10">
    <source>
        <dbReference type="Proteomes" id="UP000287033"/>
    </source>
</evidence>
<evidence type="ECO:0000256" key="7">
    <source>
        <dbReference type="ARBA" id="ARBA00023136"/>
    </source>
</evidence>
<comment type="subcellular location">
    <subcellularLocation>
        <location evidence="1">Cell membrane</location>
        <topology evidence="1">Peripheral membrane protein</topology>
        <orientation evidence="1">Cytoplasmic side</orientation>
    </subcellularLocation>
    <subcellularLocation>
        <location evidence="2">Cytoplasm</location>
        <location evidence="2">Cytosol</location>
    </subcellularLocation>
</comment>
<dbReference type="InterPro" id="IPR016137">
    <property type="entry name" value="RGS"/>
</dbReference>
<organism evidence="9 10">
    <name type="scientific">Chiloscyllium punctatum</name>
    <name type="common">Brownbanded bambooshark</name>
    <name type="synonym">Hemiscyllium punctatum</name>
    <dbReference type="NCBI Taxonomy" id="137246"/>
    <lineage>
        <taxon>Eukaryota</taxon>
        <taxon>Metazoa</taxon>
        <taxon>Chordata</taxon>
        <taxon>Craniata</taxon>
        <taxon>Vertebrata</taxon>
        <taxon>Chondrichthyes</taxon>
        <taxon>Elasmobranchii</taxon>
        <taxon>Galeomorphii</taxon>
        <taxon>Galeoidea</taxon>
        <taxon>Orectolobiformes</taxon>
        <taxon>Hemiscylliidae</taxon>
        <taxon>Chiloscyllium</taxon>
    </lineage>
</organism>